<organism evidence="1 2">
    <name type="scientific">Candidatus Curtissbacteria bacterium RIFCSPHIGHO2_01_FULL_41_13</name>
    <dbReference type="NCBI Taxonomy" id="1797745"/>
    <lineage>
        <taxon>Bacteria</taxon>
        <taxon>Candidatus Curtissiibacteriota</taxon>
    </lineage>
</organism>
<proteinExistence type="predicted"/>
<sequence>MQNAVRTTIRIRKDLLDQSRLLAIKRGTNLQEVINSTLAKGFGHISDLYSQKQAMAKIDKFRQGLEDKNINLQKLLERSRKNLK</sequence>
<comment type="caution">
    <text evidence="1">The sequence shown here is derived from an EMBL/GenBank/DDBJ whole genome shotgun (WGS) entry which is preliminary data.</text>
</comment>
<dbReference type="EMBL" id="MFBA01000048">
    <property type="protein sequence ID" value="OGD84837.1"/>
    <property type="molecule type" value="Genomic_DNA"/>
</dbReference>
<gene>
    <name evidence="1" type="ORF">A2696_00955</name>
</gene>
<reference evidence="1 2" key="1">
    <citation type="journal article" date="2016" name="Nat. Commun.">
        <title>Thousands of microbial genomes shed light on interconnected biogeochemical processes in an aquifer system.</title>
        <authorList>
            <person name="Anantharaman K."/>
            <person name="Brown C.T."/>
            <person name="Hug L.A."/>
            <person name="Sharon I."/>
            <person name="Castelle C.J."/>
            <person name="Probst A.J."/>
            <person name="Thomas B.C."/>
            <person name="Singh A."/>
            <person name="Wilkins M.J."/>
            <person name="Karaoz U."/>
            <person name="Brodie E.L."/>
            <person name="Williams K.H."/>
            <person name="Hubbard S.S."/>
            <person name="Banfield J.F."/>
        </authorList>
    </citation>
    <scope>NUCLEOTIDE SEQUENCE [LARGE SCALE GENOMIC DNA]</scope>
</reference>
<evidence type="ECO:0000313" key="1">
    <source>
        <dbReference type="EMBL" id="OGD84837.1"/>
    </source>
</evidence>
<dbReference type="AlphaFoldDB" id="A0A1F5FZ06"/>
<name>A0A1F5FZ06_9BACT</name>
<accession>A0A1F5FZ06</accession>
<evidence type="ECO:0008006" key="3">
    <source>
        <dbReference type="Google" id="ProtNLM"/>
    </source>
</evidence>
<dbReference type="Proteomes" id="UP000177069">
    <property type="component" value="Unassembled WGS sequence"/>
</dbReference>
<evidence type="ECO:0000313" key="2">
    <source>
        <dbReference type="Proteomes" id="UP000177069"/>
    </source>
</evidence>
<protein>
    <recommendedName>
        <fullName evidence="3">CopG family transcriptional regulator</fullName>
    </recommendedName>
</protein>